<keyword evidence="3" id="KW-0804">Transcription</keyword>
<dbReference type="InterPro" id="IPR014036">
    <property type="entry name" value="DeoR-like_C"/>
</dbReference>
<dbReference type="SUPFAM" id="SSF46785">
    <property type="entry name" value="Winged helix' DNA-binding domain"/>
    <property type="match status" value="1"/>
</dbReference>
<dbReference type="PRINTS" id="PR00037">
    <property type="entry name" value="HTHLACR"/>
</dbReference>
<dbReference type="OrthoDB" id="9814815at2"/>
<sequence>MSSAHLSQRQQDILDQIASGGAQQIEELARRYGLTTQSIRRDINVLCGLGLARRLHGGVDLPVLPLNSPVHTRSLLQSAAKRRIGAKIAELIPDGSTVFLGIGTTVQATAGALREHSDLTVVTNNVEVAMVLGAAPGIRLHVTGGVWRPNDRDVVGLDAIRYFEKFHATHAVVGAGGLNPQAGALDFSQGDAQISNGILANSRIRILAADATKWDLAAAVRIAPFSAFSCFVTDRLPENPEASRRLNESGIRVIVCNAPETE</sequence>
<evidence type="ECO:0000259" key="4">
    <source>
        <dbReference type="PROSITE" id="PS51000"/>
    </source>
</evidence>
<dbReference type="PROSITE" id="PS51000">
    <property type="entry name" value="HTH_DEOR_2"/>
    <property type="match status" value="1"/>
</dbReference>
<keyword evidence="1" id="KW-0678">Repressor</keyword>
<evidence type="ECO:0000313" key="5">
    <source>
        <dbReference type="EMBL" id="OEO33038.1"/>
    </source>
</evidence>
<dbReference type="SMART" id="SM01134">
    <property type="entry name" value="DeoRC"/>
    <property type="match status" value="1"/>
</dbReference>
<dbReference type="SMART" id="SM00420">
    <property type="entry name" value="HTH_DEOR"/>
    <property type="match status" value="1"/>
</dbReference>
<gene>
    <name evidence="5" type="ORF">VW23_008480</name>
</gene>
<dbReference type="AlphaFoldDB" id="A0A1E5XWR2"/>
<dbReference type="InterPro" id="IPR001034">
    <property type="entry name" value="DeoR_HTH"/>
</dbReference>
<dbReference type="InterPro" id="IPR050313">
    <property type="entry name" value="Carb_Metab_HTH_regulators"/>
</dbReference>
<reference evidence="5 6" key="1">
    <citation type="journal article" date="2015" name="Genome Announc.">
        <title>Genome Assemblies of Three Soil-Associated Devosia species: D. insulae, D. limi, and D. soli.</title>
        <authorList>
            <person name="Hassan Y.I."/>
            <person name="Lepp D."/>
            <person name="Zhou T."/>
        </authorList>
    </citation>
    <scope>NUCLEOTIDE SEQUENCE [LARGE SCALE GENOMIC DNA]</scope>
    <source>
        <strain evidence="5 6">DS-56</strain>
    </source>
</reference>
<dbReference type="RefSeq" id="WP_069907814.1">
    <property type="nucleotide sequence ID" value="NZ_LAJE02000040.1"/>
</dbReference>
<organism evidence="5 6">
    <name type="scientific">Devosia insulae DS-56</name>
    <dbReference type="NCBI Taxonomy" id="1116389"/>
    <lineage>
        <taxon>Bacteria</taxon>
        <taxon>Pseudomonadati</taxon>
        <taxon>Pseudomonadota</taxon>
        <taxon>Alphaproteobacteria</taxon>
        <taxon>Hyphomicrobiales</taxon>
        <taxon>Devosiaceae</taxon>
        <taxon>Devosia</taxon>
    </lineage>
</organism>
<dbReference type="InterPro" id="IPR036390">
    <property type="entry name" value="WH_DNA-bd_sf"/>
</dbReference>
<feature type="domain" description="HTH deoR-type" evidence="4">
    <location>
        <begin position="6"/>
        <end position="61"/>
    </location>
</feature>
<dbReference type="Pfam" id="PF00455">
    <property type="entry name" value="DeoRC"/>
    <property type="match status" value="1"/>
</dbReference>
<dbReference type="PANTHER" id="PTHR30363">
    <property type="entry name" value="HTH-TYPE TRANSCRIPTIONAL REGULATOR SRLR-RELATED"/>
    <property type="match status" value="1"/>
</dbReference>
<dbReference type="SUPFAM" id="SSF100950">
    <property type="entry name" value="NagB/RpiA/CoA transferase-like"/>
    <property type="match status" value="1"/>
</dbReference>
<proteinExistence type="predicted"/>
<comment type="caution">
    <text evidence="5">The sequence shown here is derived from an EMBL/GenBank/DDBJ whole genome shotgun (WGS) entry which is preliminary data.</text>
</comment>
<evidence type="ECO:0000313" key="6">
    <source>
        <dbReference type="Proteomes" id="UP000095463"/>
    </source>
</evidence>
<dbReference type="Gene3D" id="3.30.750.70">
    <property type="entry name" value="4-hydroxybutyrate coenzyme like domains"/>
    <property type="match status" value="1"/>
</dbReference>
<evidence type="ECO:0000256" key="1">
    <source>
        <dbReference type="ARBA" id="ARBA00022491"/>
    </source>
</evidence>
<keyword evidence="2" id="KW-0805">Transcription regulation</keyword>
<keyword evidence="6" id="KW-1185">Reference proteome</keyword>
<dbReference type="InterPro" id="IPR037171">
    <property type="entry name" value="NagB/RpiA_transferase-like"/>
</dbReference>
<protein>
    <submittedName>
        <fullName evidence="5">DeoR family transcriptional regulator</fullName>
    </submittedName>
</protein>
<dbReference type="EMBL" id="LAJE02000040">
    <property type="protein sequence ID" value="OEO33038.1"/>
    <property type="molecule type" value="Genomic_DNA"/>
</dbReference>
<dbReference type="GO" id="GO:0003700">
    <property type="term" value="F:DNA-binding transcription factor activity"/>
    <property type="evidence" value="ECO:0007669"/>
    <property type="project" value="InterPro"/>
</dbReference>
<evidence type="ECO:0000256" key="2">
    <source>
        <dbReference type="ARBA" id="ARBA00023015"/>
    </source>
</evidence>
<dbReference type="Proteomes" id="UP000095463">
    <property type="component" value="Unassembled WGS sequence"/>
</dbReference>
<dbReference type="PANTHER" id="PTHR30363:SF4">
    <property type="entry name" value="GLYCEROL-3-PHOSPHATE REGULON REPRESSOR"/>
    <property type="match status" value="1"/>
</dbReference>
<dbReference type="Pfam" id="PF08220">
    <property type="entry name" value="HTH_DeoR"/>
    <property type="match status" value="1"/>
</dbReference>
<accession>A0A1E5XWR2</accession>
<evidence type="ECO:0000256" key="3">
    <source>
        <dbReference type="ARBA" id="ARBA00023163"/>
    </source>
</evidence>
<name>A0A1E5XWR2_9HYPH</name>